<dbReference type="AlphaFoldDB" id="A0A2H3JMP7"/>
<dbReference type="EMBL" id="KB468135">
    <property type="protein sequence ID" value="PCH43161.1"/>
    <property type="molecule type" value="Genomic_DNA"/>
</dbReference>
<evidence type="ECO:0000313" key="3">
    <source>
        <dbReference type="Proteomes" id="UP000218811"/>
    </source>
</evidence>
<organism evidence="2 3">
    <name type="scientific">Wolfiporia cocos (strain MD-104)</name>
    <name type="common">Brown rot fungus</name>
    <dbReference type="NCBI Taxonomy" id="742152"/>
    <lineage>
        <taxon>Eukaryota</taxon>
        <taxon>Fungi</taxon>
        <taxon>Dikarya</taxon>
        <taxon>Basidiomycota</taxon>
        <taxon>Agaricomycotina</taxon>
        <taxon>Agaricomycetes</taxon>
        <taxon>Polyporales</taxon>
        <taxon>Phaeolaceae</taxon>
        <taxon>Wolfiporia</taxon>
    </lineage>
</organism>
<reference evidence="2 3" key="1">
    <citation type="journal article" date="2012" name="Science">
        <title>The Paleozoic origin of enzymatic lignin decomposition reconstructed from 31 fungal genomes.</title>
        <authorList>
            <person name="Floudas D."/>
            <person name="Binder M."/>
            <person name="Riley R."/>
            <person name="Barry K."/>
            <person name="Blanchette R.A."/>
            <person name="Henrissat B."/>
            <person name="Martinez A.T."/>
            <person name="Otillar R."/>
            <person name="Spatafora J.W."/>
            <person name="Yadav J.S."/>
            <person name="Aerts A."/>
            <person name="Benoit I."/>
            <person name="Boyd A."/>
            <person name="Carlson A."/>
            <person name="Copeland A."/>
            <person name="Coutinho P.M."/>
            <person name="de Vries R.P."/>
            <person name="Ferreira P."/>
            <person name="Findley K."/>
            <person name="Foster B."/>
            <person name="Gaskell J."/>
            <person name="Glotzer D."/>
            <person name="Gorecki P."/>
            <person name="Heitman J."/>
            <person name="Hesse C."/>
            <person name="Hori C."/>
            <person name="Igarashi K."/>
            <person name="Jurgens J.A."/>
            <person name="Kallen N."/>
            <person name="Kersten P."/>
            <person name="Kohler A."/>
            <person name="Kuees U."/>
            <person name="Kumar T.K.A."/>
            <person name="Kuo A."/>
            <person name="LaButti K."/>
            <person name="Larrondo L.F."/>
            <person name="Lindquist E."/>
            <person name="Ling A."/>
            <person name="Lombard V."/>
            <person name="Lucas S."/>
            <person name="Lundell T."/>
            <person name="Martin R."/>
            <person name="McLaughlin D.J."/>
            <person name="Morgenstern I."/>
            <person name="Morin E."/>
            <person name="Murat C."/>
            <person name="Nagy L.G."/>
            <person name="Nolan M."/>
            <person name="Ohm R.A."/>
            <person name="Patyshakuliyeva A."/>
            <person name="Rokas A."/>
            <person name="Ruiz-Duenas F.J."/>
            <person name="Sabat G."/>
            <person name="Salamov A."/>
            <person name="Samejima M."/>
            <person name="Schmutz J."/>
            <person name="Slot J.C."/>
            <person name="St John F."/>
            <person name="Stenlid J."/>
            <person name="Sun H."/>
            <person name="Sun S."/>
            <person name="Syed K."/>
            <person name="Tsang A."/>
            <person name="Wiebenga A."/>
            <person name="Young D."/>
            <person name="Pisabarro A."/>
            <person name="Eastwood D.C."/>
            <person name="Martin F."/>
            <person name="Cullen D."/>
            <person name="Grigoriev I.V."/>
            <person name="Hibbett D.S."/>
        </authorList>
    </citation>
    <scope>NUCLEOTIDE SEQUENCE [LARGE SCALE GENOMIC DNA]</scope>
    <source>
        <strain evidence="2 3">MD-104</strain>
    </source>
</reference>
<feature type="region of interest" description="Disordered" evidence="1">
    <location>
        <begin position="123"/>
        <end position="143"/>
    </location>
</feature>
<dbReference type="Proteomes" id="UP000218811">
    <property type="component" value="Unassembled WGS sequence"/>
</dbReference>
<sequence length="160" mass="16566">MGAFDAGARWRAAPCVPCTGHAARVPSDSGRSSGGRGRAHGYGSLAQHAARATLRAVTTRGGSRARGAGAAPGWLAGAPRRCAGGDHRACRSWEPAARCDAGVVAPIRGQICSRTRWAQFYGGGRPRASRSRQARPAAGVRAPDLLDTHRAAVVRASCDE</sequence>
<evidence type="ECO:0000256" key="1">
    <source>
        <dbReference type="SAM" id="MobiDB-lite"/>
    </source>
</evidence>
<accession>A0A2H3JMP7</accession>
<evidence type="ECO:0000313" key="2">
    <source>
        <dbReference type="EMBL" id="PCH43161.1"/>
    </source>
</evidence>
<name>A0A2H3JMP7_WOLCO</name>
<keyword evidence="3" id="KW-1185">Reference proteome</keyword>
<gene>
    <name evidence="2" type="ORF">WOLCODRAFT_164281</name>
</gene>
<protein>
    <submittedName>
        <fullName evidence="2">Uncharacterized protein</fullName>
    </submittedName>
</protein>
<proteinExistence type="predicted"/>